<evidence type="ECO:0000256" key="3">
    <source>
        <dbReference type="ARBA" id="ARBA00022475"/>
    </source>
</evidence>
<keyword evidence="3" id="KW-1003">Cell membrane</keyword>
<feature type="domain" description="Major facilitator superfamily (MFS) profile" evidence="8">
    <location>
        <begin position="21"/>
        <end position="397"/>
    </location>
</feature>
<keyword evidence="2" id="KW-0813">Transport</keyword>
<protein>
    <submittedName>
        <fullName evidence="9">Arabinose efflux permease AraJ, MFS family</fullName>
    </submittedName>
</protein>
<dbReference type="InterPro" id="IPR020846">
    <property type="entry name" value="MFS_dom"/>
</dbReference>
<dbReference type="InterPro" id="IPR050189">
    <property type="entry name" value="MFS_Efflux_Transporters"/>
</dbReference>
<reference evidence="9" key="1">
    <citation type="submission" date="2023-07" db="EMBL/GenBank/DDBJ databases">
        <authorList>
            <person name="Ivanov I."/>
            <person name="Teneva D."/>
            <person name="Stoikov I."/>
        </authorList>
    </citation>
    <scope>NUCLEOTIDE SEQUENCE</scope>
    <source>
        <strain evidence="9">4475</strain>
    </source>
</reference>
<dbReference type="CDD" id="cd17324">
    <property type="entry name" value="MFS_NepI_like"/>
    <property type="match status" value="1"/>
</dbReference>
<dbReference type="GO" id="GO:0022857">
    <property type="term" value="F:transmembrane transporter activity"/>
    <property type="evidence" value="ECO:0007669"/>
    <property type="project" value="InterPro"/>
</dbReference>
<dbReference type="AlphaFoldDB" id="A0AA48MDC8"/>
<keyword evidence="5 7" id="KW-1133">Transmembrane helix</keyword>
<dbReference type="EMBL" id="OY569118">
    <property type="protein sequence ID" value="CAJ1004428.1"/>
    <property type="molecule type" value="Genomic_DNA"/>
</dbReference>
<feature type="transmembrane region" description="Helical" evidence="7">
    <location>
        <begin position="373"/>
        <end position="393"/>
    </location>
</feature>
<feature type="transmembrane region" description="Helical" evidence="7">
    <location>
        <begin position="146"/>
        <end position="169"/>
    </location>
</feature>
<evidence type="ECO:0000256" key="5">
    <source>
        <dbReference type="ARBA" id="ARBA00022989"/>
    </source>
</evidence>
<sequence length="402" mass="42032">MNSDSMPYTGTTTARRNSAIAIYALTLGAFAIGMTEFIIMGLLPEVAESLSVSIPEAGLLITGYALGVALGAPFITVATHKMPRKALLLLLMGIFIVGNALAALAPSYGVLMFARIVAALTHGSFFGVGSVVAAELVPKEKRAGAIALMFTGLTLANILGVPIGTFIGQEFGWRSTFWAITAIGSLALIGVIVLVPRIQASPSRLSREFGVLLRPEVLVALLMTTFGFAGVFTAFTYIKPILVDISGFPVDSISYILVLFGIGITIGNIYGGKLADRSLLPSLIGILVLLAVVLALLGVVAQWKLATLIFVFLLGVAAFGTVPGLQLHMLNTAKEAPTLASTLNIAAFNLGNALGAYLGGIVIDYGIGGGLKAVPLAASLVTIVGILFTLWGYRQSRRERHA</sequence>
<evidence type="ECO:0000256" key="4">
    <source>
        <dbReference type="ARBA" id="ARBA00022692"/>
    </source>
</evidence>
<evidence type="ECO:0000259" key="8">
    <source>
        <dbReference type="PROSITE" id="PS50850"/>
    </source>
</evidence>
<dbReference type="Pfam" id="PF07690">
    <property type="entry name" value="MFS_1"/>
    <property type="match status" value="1"/>
</dbReference>
<evidence type="ECO:0000256" key="6">
    <source>
        <dbReference type="ARBA" id="ARBA00023136"/>
    </source>
</evidence>
<dbReference type="Proteomes" id="UP001189619">
    <property type="component" value="Chromosome"/>
</dbReference>
<feature type="transmembrane region" description="Helical" evidence="7">
    <location>
        <begin position="112"/>
        <end position="134"/>
    </location>
</feature>
<feature type="transmembrane region" description="Helical" evidence="7">
    <location>
        <begin position="346"/>
        <end position="367"/>
    </location>
</feature>
<feature type="transmembrane region" description="Helical" evidence="7">
    <location>
        <begin position="86"/>
        <end position="106"/>
    </location>
</feature>
<name>A0AA48MDC8_9BACL</name>
<feature type="transmembrane region" description="Helical" evidence="7">
    <location>
        <begin position="305"/>
        <end position="325"/>
    </location>
</feature>
<feature type="transmembrane region" description="Helical" evidence="7">
    <location>
        <begin position="175"/>
        <end position="196"/>
    </location>
</feature>
<dbReference type="InterPro" id="IPR036259">
    <property type="entry name" value="MFS_trans_sf"/>
</dbReference>
<feature type="transmembrane region" description="Helical" evidence="7">
    <location>
        <begin position="253"/>
        <end position="271"/>
    </location>
</feature>
<dbReference type="PANTHER" id="PTHR43124:SF8">
    <property type="entry name" value="INNER MEMBRANE TRANSPORT PROTEIN YDHP"/>
    <property type="match status" value="1"/>
</dbReference>
<dbReference type="Gene3D" id="1.20.1250.20">
    <property type="entry name" value="MFS general substrate transporter like domains"/>
    <property type="match status" value="2"/>
</dbReference>
<evidence type="ECO:0000256" key="1">
    <source>
        <dbReference type="ARBA" id="ARBA00004651"/>
    </source>
</evidence>
<accession>A0AA48MDC8</accession>
<dbReference type="SUPFAM" id="SSF103473">
    <property type="entry name" value="MFS general substrate transporter"/>
    <property type="match status" value="1"/>
</dbReference>
<feature type="transmembrane region" description="Helical" evidence="7">
    <location>
        <begin position="217"/>
        <end position="238"/>
    </location>
</feature>
<keyword evidence="10" id="KW-1185">Reference proteome</keyword>
<evidence type="ECO:0000313" key="9">
    <source>
        <dbReference type="EMBL" id="CAJ1004428.1"/>
    </source>
</evidence>
<feature type="transmembrane region" description="Helical" evidence="7">
    <location>
        <begin position="278"/>
        <end position="299"/>
    </location>
</feature>
<keyword evidence="4 7" id="KW-0812">Transmembrane</keyword>
<dbReference type="PROSITE" id="PS50850">
    <property type="entry name" value="MFS"/>
    <property type="match status" value="1"/>
</dbReference>
<proteinExistence type="predicted"/>
<organism evidence="9 10">
    <name type="scientific">Brevibacillus aydinogluensis</name>
    <dbReference type="NCBI Taxonomy" id="927786"/>
    <lineage>
        <taxon>Bacteria</taxon>
        <taxon>Bacillati</taxon>
        <taxon>Bacillota</taxon>
        <taxon>Bacilli</taxon>
        <taxon>Bacillales</taxon>
        <taxon>Paenibacillaceae</taxon>
        <taxon>Brevibacillus</taxon>
    </lineage>
</organism>
<evidence type="ECO:0000256" key="2">
    <source>
        <dbReference type="ARBA" id="ARBA00022448"/>
    </source>
</evidence>
<comment type="subcellular location">
    <subcellularLocation>
        <location evidence="1">Cell membrane</location>
        <topology evidence="1">Multi-pass membrane protein</topology>
    </subcellularLocation>
</comment>
<dbReference type="PANTHER" id="PTHR43124">
    <property type="entry name" value="PURINE EFFLUX PUMP PBUE"/>
    <property type="match status" value="1"/>
</dbReference>
<feature type="transmembrane region" description="Helical" evidence="7">
    <location>
        <begin position="59"/>
        <end position="79"/>
    </location>
</feature>
<keyword evidence="6 7" id="KW-0472">Membrane</keyword>
<dbReference type="InterPro" id="IPR011701">
    <property type="entry name" value="MFS"/>
</dbReference>
<gene>
    <name evidence="9" type="primary">araJ</name>
    <name evidence="9" type="ORF">BSPP4475_19240</name>
</gene>
<dbReference type="KEGG" id="bayd:BSPP4475_19240"/>
<feature type="transmembrane region" description="Helical" evidence="7">
    <location>
        <begin position="20"/>
        <end position="39"/>
    </location>
</feature>
<evidence type="ECO:0000256" key="7">
    <source>
        <dbReference type="SAM" id="Phobius"/>
    </source>
</evidence>
<dbReference type="GO" id="GO:0005886">
    <property type="term" value="C:plasma membrane"/>
    <property type="evidence" value="ECO:0007669"/>
    <property type="project" value="UniProtKB-SubCell"/>
</dbReference>
<evidence type="ECO:0000313" key="10">
    <source>
        <dbReference type="Proteomes" id="UP001189619"/>
    </source>
</evidence>